<dbReference type="InterPro" id="IPR053139">
    <property type="entry name" value="Surface_bspA-like"/>
</dbReference>
<accession>A0ABR2KVR9</accession>
<dbReference type="PANTHER" id="PTHR45661">
    <property type="entry name" value="SURFACE ANTIGEN"/>
    <property type="match status" value="1"/>
</dbReference>
<keyword evidence="2" id="KW-1185">Reference proteome</keyword>
<evidence type="ECO:0000313" key="2">
    <source>
        <dbReference type="Proteomes" id="UP001470230"/>
    </source>
</evidence>
<comment type="caution">
    <text evidence="1">The sequence shown here is derived from an EMBL/GenBank/DDBJ whole genome shotgun (WGS) entry which is preliminary data.</text>
</comment>
<evidence type="ECO:0000313" key="1">
    <source>
        <dbReference type="EMBL" id="KAK8895166.1"/>
    </source>
</evidence>
<dbReference type="Pfam" id="PF13306">
    <property type="entry name" value="LRR_5"/>
    <property type="match status" value="2"/>
</dbReference>
<gene>
    <name evidence="1" type="ORF">M9Y10_023608</name>
</gene>
<dbReference type="PANTHER" id="PTHR45661:SF3">
    <property type="entry name" value="IG-LIKE DOMAIN-CONTAINING PROTEIN"/>
    <property type="match status" value="1"/>
</dbReference>
<dbReference type="Proteomes" id="UP001470230">
    <property type="component" value="Unassembled WGS sequence"/>
</dbReference>
<sequence>MAFYNCNILSQVVLNEGLLSIDDLSFANNAPLKVIDLPDSLTTIKSYAFSHCCNLQQVNSTNNSHLVEIQDGAFEFTSIEELRFNPSIKSIPEPINMAKLKRITFHESKILHFKECKDGTVYQCFNNSDVILPNDNDRKFASYLPLDVVKRQETLEKLIFVPKDIEHLKIEESFTLFENFHSFNSKKYCFINHISILSNYAYLSSGCFSYFKSIQEVEFGQATTLYFILEKAFLGYINLQKIVIPLSCVVIGKKAFKNGFNLQTISFGMIDKSTD</sequence>
<dbReference type="EMBL" id="JAPFFF010000003">
    <property type="protein sequence ID" value="KAK8895166.1"/>
    <property type="molecule type" value="Genomic_DNA"/>
</dbReference>
<organism evidence="1 2">
    <name type="scientific">Tritrichomonas musculus</name>
    <dbReference type="NCBI Taxonomy" id="1915356"/>
    <lineage>
        <taxon>Eukaryota</taxon>
        <taxon>Metamonada</taxon>
        <taxon>Parabasalia</taxon>
        <taxon>Tritrichomonadida</taxon>
        <taxon>Tritrichomonadidae</taxon>
        <taxon>Tritrichomonas</taxon>
    </lineage>
</organism>
<evidence type="ECO:0008006" key="3">
    <source>
        <dbReference type="Google" id="ProtNLM"/>
    </source>
</evidence>
<reference evidence="1 2" key="1">
    <citation type="submission" date="2024-04" db="EMBL/GenBank/DDBJ databases">
        <title>Tritrichomonas musculus Genome.</title>
        <authorList>
            <person name="Alves-Ferreira E."/>
            <person name="Grigg M."/>
            <person name="Lorenzi H."/>
            <person name="Galac M."/>
        </authorList>
    </citation>
    <scope>NUCLEOTIDE SEQUENCE [LARGE SCALE GENOMIC DNA]</scope>
    <source>
        <strain evidence="1 2">EAF2021</strain>
    </source>
</reference>
<proteinExistence type="predicted"/>
<protein>
    <recommendedName>
        <fullName evidence="3">Surface antigen BspA-like</fullName>
    </recommendedName>
</protein>
<name>A0ABR2KVR9_9EUKA</name>
<dbReference type="SUPFAM" id="SSF52058">
    <property type="entry name" value="L domain-like"/>
    <property type="match status" value="1"/>
</dbReference>
<dbReference type="Gene3D" id="3.80.10.10">
    <property type="entry name" value="Ribonuclease Inhibitor"/>
    <property type="match status" value="2"/>
</dbReference>
<dbReference type="InterPro" id="IPR032675">
    <property type="entry name" value="LRR_dom_sf"/>
</dbReference>
<dbReference type="InterPro" id="IPR026906">
    <property type="entry name" value="LRR_5"/>
</dbReference>